<feature type="chain" id="PRO_5044241731" evidence="1">
    <location>
        <begin position="21"/>
        <end position="95"/>
    </location>
</feature>
<dbReference type="AlphaFoldDB" id="A0AB39YYV1"/>
<dbReference type="RefSeq" id="XP_016924532.2">
    <property type="nucleotide sequence ID" value="XM_017069043.3"/>
</dbReference>
<evidence type="ECO:0000313" key="2">
    <source>
        <dbReference type="Proteomes" id="UP001652628"/>
    </source>
</evidence>
<accession>A0AB39YYV1</accession>
<keyword evidence="1" id="KW-0732">Signal</keyword>
<sequence length="95" mass="11014">MKLNVAIIIAIRIFLGMAIALPTLQIDPRHIPYGVDEFRPFLVRNSTDVLPLSKNLTQIQRLRWADKCVQFRNKCSLAEHCCSLKCLKRIYRCIT</sequence>
<feature type="signal peptide" evidence="1">
    <location>
        <begin position="1"/>
        <end position="20"/>
    </location>
</feature>
<organism evidence="2 3">
    <name type="scientific">Drosophila suzukii</name>
    <name type="common">Spotted-wing drosophila fruit fly</name>
    <dbReference type="NCBI Taxonomy" id="28584"/>
    <lineage>
        <taxon>Eukaryota</taxon>
        <taxon>Metazoa</taxon>
        <taxon>Ecdysozoa</taxon>
        <taxon>Arthropoda</taxon>
        <taxon>Hexapoda</taxon>
        <taxon>Insecta</taxon>
        <taxon>Pterygota</taxon>
        <taxon>Neoptera</taxon>
        <taxon>Endopterygota</taxon>
        <taxon>Diptera</taxon>
        <taxon>Brachycera</taxon>
        <taxon>Muscomorpha</taxon>
        <taxon>Ephydroidea</taxon>
        <taxon>Drosophilidae</taxon>
        <taxon>Drosophila</taxon>
        <taxon>Sophophora</taxon>
    </lineage>
</organism>
<evidence type="ECO:0000313" key="3">
    <source>
        <dbReference type="RefSeq" id="XP_016924532.2"/>
    </source>
</evidence>
<protein>
    <submittedName>
        <fullName evidence="3">Uncharacterized protein</fullName>
    </submittedName>
</protein>
<evidence type="ECO:0000256" key="1">
    <source>
        <dbReference type="SAM" id="SignalP"/>
    </source>
</evidence>
<proteinExistence type="predicted"/>
<dbReference type="Proteomes" id="UP001652628">
    <property type="component" value="Chromosome 3"/>
</dbReference>
<name>A0AB39YYV1_DROSZ</name>
<gene>
    <name evidence="3" type="primary">LOC108005717</name>
</gene>
<keyword evidence="2" id="KW-1185">Reference proteome</keyword>
<dbReference type="GeneID" id="108005717"/>
<reference evidence="3" key="1">
    <citation type="submission" date="2025-08" db="UniProtKB">
        <authorList>
            <consortium name="RefSeq"/>
        </authorList>
    </citation>
    <scope>IDENTIFICATION</scope>
</reference>